<dbReference type="AlphaFoldDB" id="A0A0D3IBL7"/>
<dbReference type="STRING" id="2903.R1BH36"/>
<dbReference type="InterPro" id="IPR021139">
    <property type="entry name" value="NYN"/>
</dbReference>
<evidence type="ECO:0000259" key="2">
    <source>
        <dbReference type="Pfam" id="PF01936"/>
    </source>
</evidence>
<evidence type="ECO:0000256" key="1">
    <source>
        <dbReference type="SAM" id="MobiDB-lite"/>
    </source>
</evidence>
<evidence type="ECO:0000313" key="3">
    <source>
        <dbReference type="EnsemblProtists" id="EOD08652"/>
    </source>
</evidence>
<reference evidence="4" key="1">
    <citation type="journal article" date="2013" name="Nature">
        <title>Pan genome of the phytoplankton Emiliania underpins its global distribution.</title>
        <authorList>
            <person name="Read B.A."/>
            <person name="Kegel J."/>
            <person name="Klute M.J."/>
            <person name="Kuo A."/>
            <person name="Lefebvre S.C."/>
            <person name="Maumus F."/>
            <person name="Mayer C."/>
            <person name="Miller J."/>
            <person name="Monier A."/>
            <person name="Salamov A."/>
            <person name="Young J."/>
            <person name="Aguilar M."/>
            <person name="Claverie J.M."/>
            <person name="Frickenhaus S."/>
            <person name="Gonzalez K."/>
            <person name="Herman E.K."/>
            <person name="Lin Y.C."/>
            <person name="Napier J."/>
            <person name="Ogata H."/>
            <person name="Sarno A.F."/>
            <person name="Shmutz J."/>
            <person name="Schroeder D."/>
            <person name="de Vargas C."/>
            <person name="Verret F."/>
            <person name="von Dassow P."/>
            <person name="Valentin K."/>
            <person name="Van de Peer Y."/>
            <person name="Wheeler G."/>
            <person name="Dacks J.B."/>
            <person name="Delwiche C.F."/>
            <person name="Dyhrman S.T."/>
            <person name="Glockner G."/>
            <person name="John U."/>
            <person name="Richards T."/>
            <person name="Worden A.Z."/>
            <person name="Zhang X."/>
            <person name="Grigoriev I.V."/>
            <person name="Allen A.E."/>
            <person name="Bidle K."/>
            <person name="Borodovsky M."/>
            <person name="Bowler C."/>
            <person name="Brownlee C."/>
            <person name="Cock J.M."/>
            <person name="Elias M."/>
            <person name="Gladyshev V.N."/>
            <person name="Groth M."/>
            <person name="Guda C."/>
            <person name="Hadaegh A."/>
            <person name="Iglesias-Rodriguez M.D."/>
            <person name="Jenkins J."/>
            <person name="Jones B.M."/>
            <person name="Lawson T."/>
            <person name="Leese F."/>
            <person name="Lindquist E."/>
            <person name="Lobanov A."/>
            <person name="Lomsadze A."/>
            <person name="Malik S.B."/>
            <person name="Marsh M.E."/>
            <person name="Mackinder L."/>
            <person name="Mock T."/>
            <person name="Mueller-Roeber B."/>
            <person name="Pagarete A."/>
            <person name="Parker M."/>
            <person name="Probert I."/>
            <person name="Quesneville H."/>
            <person name="Raines C."/>
            <person name="Rensing S.A."/>
            <person name="Riano-Pachon D.M."/>
            <person name="Richier S."/>
            <person name="Rokitta S."/>
            <person name="Shiraiwa Y."/>
            <person name="Soanes D.M."/>
            <person name="van der Giezen M."/>
            <person name="Wahlund T.M."/>
            <person name="Williams B."/>
            <person name="Wilson W."/>
            <person name="Wolfe G."/>
            <person name="Wurch L.L."/>
        </authorList>
    </citation>
    <scope>NUCLEOTIDE SEQUENCE</scope>
</reference>
<dbReference type="EnsemblProtists" id="EOD08652">
    <property type="protein sequence ID" value="EOD08652"/>
    <property type="gene ID" value="EMIHUDRAFT_217395"/>
</dbReference>
<proteinExistence type="predicted"/>
<protein>
    <recommendedName>
        <fullName evidence="2">NYN domain-containing protein</fullName>
    </recommendedName>
</protein>
<dbReference type="Pfam" id="PF01936">
    <property type="entry name" value="NYN"/>
    <property type="match status" value="1"/>
</dbReference>
<feature type="region of interest" description="Disordered" evidence="1">
    <location>
        <begin position="178"/>
        <end position="240"/>
    </location>
</feature>
<dbReference type="Gene3D" id="3.40.50.1010">
    <property type="entry name" value="5'-nuclease"/>
    <property type="match status" value="1"/>
</dbReference>
<feature type="compositionally biased region" description="Basic residues" evidence="1">
    <location>
        <begin position="200"/>
        <end position="212"/>
    </location>
</feature>
<organism evidence="3 4">
    <name type="scientific">Emiliania huxleyi (strain CCMP1516)</name>
    <dbReference type="NCBI Taxonomy" id="280463"/>
    <lineage>
        <taxon>Eukaryota</taxon>
        <taxon>Haptista</taxon>
        <taxon>Haptophyta</taxon>
        <taxon>Prymnesiophyceae</taxon>
        <taxon>Isochrysidales</taxon>
        <taxon>Noelaerhabdaceae</taxon>
        <taxon>Emiliania</taxon>
    </lineage>
</organism>
<dbReference type="GeneID" id="17254807"/>
<reference evidence="3" key="2">
    <citation type="submission" date="2024-10" db="UniProtKB">
        <authorList>
            <consortium name="EnsemblProtists"/>
        </authorList>
    </citation>
    <scope>IDENTIFICATION</scope>
</reference>
<feature type="compositionally biased region" description="Basic residues" evidence="1">
    <location>
        <begin position="222"/>
        <end position="240"/>
    </location>
</feature>
<dbReference type="KEGG" id="ehx:EMIHUDRAFT_217395"/>
<dbReference type="PaxDb" id="2903-EOD08652"/>
<dbReference type="Proteomes" id="UP000013827">
    <property type="component" value="Unassembled WGS sequence"/>
</dbReference>
<dbReference type="GO" id="GO:0004540">
    <property type="term" value="F:RNA nuclease activity"/>
    <property type="evidence" value="ECO:0007669"/>
    <property type="project" value="InterPro"/>
</dbReference>
<sequence>MARSKPAAKKPAAALAPQLAAVRDCILAWDYESLALPSSLEAGAAAVGRLLELARRFGRVEQCRVYHDSAKRSGNVAVQHRASLEALGFTIVDCPTSDKKEALDKKVLVDVAIYAAAGGQRPRSVVLAASDGDYAYLLSRCRQLGVHCVNVRGERSAHPALAVASDTQFSWERDVLLLTPPPPRRAKPAATRGGPDKAIQKRRGGKSPRKRGAATPPSSRKSPAKKTRAARGAHIAKKKK</sequence>
<name>A0A0D3IBL7_EMIH1</name>
<accession>A0A0D3IBL7</accession>
<evidence type="ECO:0000313" key="4">
    <source>
        <dbReference type="Proteomes" id="UP000013827"/>
    </source>
</evidence>
<feature type="domain" description="NYN" evidence="2">
    <location>
        <begin position="27"/>
        <end position="167"/>
    </location>
</feature>
<dbReference type="RefSeq" id="XP_005761081.1">
    <property type="nucleotide sequence ID" value="XM_005761024.1"/>
</dbReference>
<dbReference type="HOGENOM" id="CLU_1158208_0_0_1"/>
<keyword evidence="4" id="KW-1185">Reference proteome</keyword>